<dbReference type="GO" id="GO:0043039">
    <property type="term" value="P:tRNA aminoacylation"/>
    <property type="evidence" value="ECO:0007669"/>
    <property type="project" value="InterPro"/>
</dbReference>
<evidence type="ECO:0000256" key="5">
    <source>
        <dbReference type="ARBA" id="ARBA00023146"/>
    </source>
</evidence>
<keyword evidence="5" id="KW-0030">Aminoacyl-tRNA synthetase</keyword>
<dbReference type="Pfam" id="PF01409">
    <property type="entry name" value="tRNA-synt_2d"/>
    <property type="match status" value="1"/>
</dbReference>
<evidence type="ECO:0000256" key="1">
    <source>
        <dbReference type="ARBA" id="ARBA00022598"/>
    </source>
</evidence>
<dbReference type="InterPro" id="IPR045864">
    <property type="entry name" value="aa-tRNA-synth_II/BPL/LPL"/>
</dbReference>
<dbReference type="GO" id="GO:0006412">
    <property type="term" value="P:translation"/>
    <property type="evidence" value="ECO:0007669"/>
    <property type="project" value="UniProtKB-KW"/>
</dbReference>
<evidence type="ECO:0000256" key="4">
    <source>
        <dbReference type="ARBA" id="ARBA00022917"/>
    </source>
</evidence>
<dbReference type="InterPro" id="IPR002319">
    <property type="entry name" value="Phenylalanyl-tRNA_Synthase"/>
</dbReference>
<accession>A0A644YUH9</accession>
<dbReference type="EMBL" id="VSSQ01006229">
    <property type="protein sequence ID" value="MPM31979.1"/>
    <property type="molecule type" value="Genomic_DNA"/>
</dbReference>
<comment type="caution">
    <text evidence="7">The sequence shown here is derived from an EMBL/GenBank/DDBJ whole genome shotgun (WGS) entry which is preliminary data.</text>
</comment>
<dbReference type="GO" id="GO:0000049">
    <property type="term" value="F:tRNA binding"/>
    <property type="evidence" value="ECO:0007669"/>
    <property type="project" value="InterPro"/>
</dbReference>
<dbReference type="Gene3D" id="3.30.930.10">
    <property type="entry name" value="Bira Bifunctional Protein, Domain 2"/>
    <property type="match status" value="1"/>
</dbReference>
<gene>
    <name evidence="7" type="primary">pheS_28</name>
    <name evidence="7" type="ORF">SDC9_78536</name>
</gene>
<keyword evidence="2" id="KW-0547">Nucleotide-binding</keyword>
<evidence type="ECO:0000256" key="2">
    <source>
        <dbReference type="ARBA" id="ARBA00022741"/>
    </source>
</evidence>
<keyword evidence="3" id="KW-0067">ATP-binding</keyword>
<proteinExistence type="predicted"/>
<sequence>MFGPGVRIRLRPHFFPFTEPSVEYDFSCIMCGGKGCPVCKQSGYLEIAGAGMVDPNVLRNVGYDPEVWSGFAFGMGIERLAMMRYRIGDIRWLYENDVRFLAQF</sequence>
<evidence type="ECO:0000256" key="3">
    <source>
        <dbReference type="ARBA" id="ARBA00022840"/>
    </source>
</evidence>
<dbReference type="EC" id="6.1.1.20" evidence="7"/>
<organism evidence="7">
    <name type="scientific">bioreactor metagenome</name>
    <dbReference type="NCBI Taxonomy" id="1076179"/>
    <lineage>
        <taxon>unclassified sequences</taxon>
        <taxon>metagenomes</taxon>
        <taxon>ecological metagenomes</taxon>
    </lineage>
</organism>
<dbReference type="GO" id="GO:0004826">
    <property type="term" value="F:phenylalanine-tRNA ligase activity"/>
    <property type="evidence" value="ECO:0007669"/>
    <property type="project" value="UniProtKB-EC"/>
</dbReference>
<keyword evidence="1 7" id="KW-0436">Ligase</keyword>
<dbReference type="SUPFAM" id="SSF55681">
    <property type="entry name" value="Class II aaRS and biotin synthetases"/>
    <property type="match status" value="1"/>
</dbReference>
<evidence type="ECO:0000259" key="6">
    <source>
        <dbReference type="Pfam" id="PF01409"/>
    </source>
</evidence>
<feature type="domain" description="Phenylalanyl-tRNA synthetase" evidence="6">
    <location>
        <begin position="1"/>
        <end position="104"/>
    </location>
</feature>
<name>A0A644YUH9_9ZZZZ</name>
<evidence type="ECO:0000313" key="7">
    <source>
        <dbReference type="EMBL" id="MPM31979.1"/>
    </source>
</evidence>
<keyword evidence="4" id="KW-0648">Protein biosynthesis</keyword>
<dbReference type="AlphaFoldDB" id="A0A644YUH9"/>
<reference evidence="7" key="1">
    <citation type="submission" date="2019-08" db="EMBL/GenBank/DDBJ databases">
        <authorList>
            <person name="Kucharzyk K."/>
            <person name="Murdoch R.W."/>
            <person name="Higgins S."/>
            <person name="Loffler F."/>
        </authorList>
    </citation>
    <scope>NUCLEOTIDE SEQUENCE</scope>
</reference>
<protein>
    <submittedName>
        <fullName evidence="7">Phenylalanine--tRNA ligase alpha subunit</fullName>
        <ecNumber evidence="7">6.1.1.20</ecNumber>
    </submittedName>
</protein>
<dbReference type="GO" id="GO:0005524">
    <property type="term" value="F:ATP binding"/>
    <property type="evidence" value="ECO:0007669"/>
    <property type="project" value="UniProtKB-KW"/>
</dbReference>